<feature type="region of interest" description="Disordered" evidence="1">
    <location>
        <begin position="442"/>
        <end position="484"/>
    </location>
</feature>
<feature type="region of interest" description="Disordered" evidence="1">
    <location>
        <begin position="176"/>
        <end position="227"/>
    </location>
</feature>
<protein>
    <submittedName>
        <fullName evidence="2">Uncharacterized protein</fullName>
    </submittedName>
</protein>
<sequence>MMVPRSFMFRPHTVRAEEHNEKNDMSIRTRPPSGTRIRTPVKPTQATQPVVIPTRTQSSPSTTKSTQTLNVRGQRAARTSQKQDAHNPRAVPPAVAALLAVTSIPPPRTNTTRRTISSSRRLSIEELVQEWRAEAKESASAGYGSPLDILLEGQENCEFDTTSLCEDCDVESMSTVSSRSKSSDSIPSLESDNQSILSNSSIPTPPSTIRRSTGDRKDRIVKPPPTEDCIYNHPLLSFQNDIDDLPTEIPVSTLPRKQARRNSKSSFKSNLTASLKALKSAAKSFSNFTAPTIPPEDLLTRSLLFPGFTSEMRPRPLSGPPDAALRRYLNPTTPLTTTELGVQLHGYDRLREECQDCPMIQMQTYDAKTIRQRKRRTRSLATAPQPVSKPQQDVPEPPKQTTVRQREPRENADFLRVIVLEMNMRRMGKLDARAMGRARLWLPPRTAEKVESDSGSEGEEDAAPEKGRRKVPGRWRGVSVEDFD</sequence>
<evidence type="ECO:0000313" key="3">
    <source>
        <dbReference type="Proteomes" id="UP000799429"/>
    </source>
</evidence>
<feature type="compositionally biased region" description="Low complexity" evidence="1">
    <location>
        <begin position="176"/>
        <end position="188"/>
    </location>
</feature>
<dbReference type="Proteomes" id="UP000799429">
    <property type="component" value="Unassembled WGS sequence"/>
</dbReference>
<organism evidence="2 3">
    <name type="scientific">Patellaria atrata CBS 101060</name>
    <dbReference type="NCBI Taxonomy" id="1346257"/>
    <lineage>
        <taxon>Eukaryota</taxon>
        <taxon>Fungi</taxon>
        <taxon>Dikarya</taxon>
        <taxon>Ascomycota</taxon>
        <taxon>Pezizomycotina</taxon>
        <taxon>Dothideomycetes</taxon>
        <taxon>Dothideomycetes incertae sedis</taxon>
        <taxon>Patellariales</taxon>
        <taxon>Patellariaceae</taxon>
        <taxon>Patellaria</taxon>
    </lineage>
</organism>
<comment type="caution">
    <text evidence="2">The sequence shown here is derived from an EMBL/GenBank/DDBJ whole genome shotgun (WGS) entry which is preliminary data.</text>
</comment>
<feature type="compositionally biased region" description="Low complexity" evidence="1">
    <location>
        <begin position="195"/>
        <end position="211"/>
    </location>
</feature>
<dbReference type="EMBL" id="MU006097">
    <property type="protein sequence ID" value="KAF2838067.1"/>
    <property type="molecule type" value="Genomic_DNA"/>
</dbReference>
<feature type="compositionally biased region" description="Basic and acidic residues" evidence="1">
    <location>
        <begin position="14"/>
        <end position="27"/>
    </location>
</feature>
<name>A0A9P4S8L5_9PEZI</name>
<feature type="region of interest" description="Disordered" evidence="1">
    <location>
        <begin position="368"/>
        <end position="409"/>
    </location>
</feature>
<evidence type="ECO:0000313" key="2">
    <source>
        <dbReference type="EMBL" id="KAF2838067.1"/>
    </source>
</evidence>
<dbReference type="PANTHER" id="PTHR42051:SF1">
    <property type="entry name" value="MEIOTICALLY UP-REGULATED PROTEIN PB1A10.08"/>
    <property type="match status" value="1"/>
</dbReference>
<proteinExistence type="predicted"/>
<dbReference type="AlphaFoldDB" id="A0A9P4S8L5"/>
<evidence type="ECO:0000256" key="1">
    <source>
        <dbReference type="SAM" id="MobiDB-lite"/>
    </source>
</evidence>
<dbReference type="OrthoDB" id="4181307at2759"/>
<dbReference type="InterPro" id="IPR034443">
    <property type="entry name" value="PB1A10.08"/>
</dbReference>
<feature type="region of interest" description="Disordered" evidence="1">
    <location>
        <begin position="1"/>
        <end position="89"/>
    </location>
</feature>
<keyword evidence="3" id="KW-1185">Reference proteome</keyword>
<dbReference type="PANTHER" id="PTHR42051">
    <property type="entry name" value="MEIOTICALLY UP-REGULATED PROTEIN PB1A10.08"/>
    <property type="match status" value="1"/>
</dbReference>
<feature type="compositionally biased region" description="Low complexity" evidence="1">
    <location>
        <begin position="53"/>
        <end position="68"/>
    </location>
</feature>
<reference evidence="2" key="1">
    <citation type="journal article" date="2020" name="Stud. Mycol.">
        <title>101 Dothideomycetes genomes: a test case for predicting lifestyles and emergence of pathogens.</title>
        <authorList>
            <person name="Haridas S."/>
            <person name="Albert R."/>
            <person name="Binder M."/>
            <person name="Bloem J."/>
            <person name="Labutti K."/>
            <person name="Salamov A."/>
            <person name="Andreopoulos B."/>
            <person name="Baker S."/>
            <person name="Barry K."/>
            <person name="Bills G."/>
            <person name="Bluhm B."/>
            <person name="Cannon C."/>
            <person name="Castanera R."/>
            <person name="Culley D."/>
            <person name="Daum C."/>
            <person name="Ezra D."/>
            <person name="Gonzalez J."/>
            <person name="Henrissat B."/>
            <person name="Kuo A."/>
            <person name="Liang C."/>
            <person name="Lipzen A."/>
            <person name="Lutzoni F."/>
            <person name="Magnuson J."/>
            <person name="Mondo S."/>
            <person name="Nolan M."/>
            <person name="Ohm R."/>
            <person name="Pangilinan J."/>
            <person name="Park H.-J."/>
            <person name="Ramirez L."/>
            <person name="Alfaro M."/>
            <person name="Sun H."/>
            <person name="Tritt A."/>
            <person name="Yoshinaga Y."/>
            <person name="Zwiers L.-H."/>
            <person name="Turgeon B."/>
            <person name="Goodwin S."/>
            <person name="Spatafora J."/>
            <person name="Crous P."/>
            <person name="Grigoriev I."/>
        </authorList>
    </citation>
    <scope>NUCLEOTIDE SEQUENCE</scope>
    <source>
        <strain evidence="2">CBS 101060</strain>
    </source>
</reference>
<feature type="compositionally biased region" description="Basic and acidic residues" evidence="1">
    <location>
        <begin position="212"/>
        <end position="221"/>
    </location>
</feature>
<gene>
    <name evidence="2" type="ORF">M501DRAFT_992944</name>
</gene>
<accession>A0A9P4S8L5</accession>